<keyword evidence="2" id="KW-0812">Transmembrane</keyword>
<dbReference type="Pfam" id="PF13585">
    <property type="entry name" value="CHU_C"/>
    <property type="match status" value="1"/>
</dbReference>
<dbReference type="GO" id="GO:0006816">
    <property type="term" value="P:calcium ion transport"/>
    <property type="evidence" value="ECO:0007669"/>
    <property type="project" value="TreeGrafter"/>
</dbReference>
<comment type="subcellular location">
    <subcellularLocation>
        <location evidence="1">Membrane</location>
        <topology evidence="1">Multi-pass membrane protein</topology>
    </subcellularLocation>
</comment>
<evidence type="ECO:0000313" key="7">
    <source>
        <dbReference type="EMBL" id="RXK86549.1"/>
    </source>
</evidence>
<dbReference type="NCBIfam" id="TIGR04131">
    <property type="entry name" value="Bac_Flav_CTERM"/>
    <property type="match status" value="1"/>
</dbReference>
<dbReference type="InterPro" id="IPR026341">
    <property type="entry name" value="T9SS_type_B"/>
</dbReference>
<dbReference type="SUPFAM" id="SSF49299">
    <property type="entry name" value="PKD domain"/>
    <property type="match status" value="15"/>
</dbReference>
<feature type="domain" description="PKD" evidence="6">
    <location>
        <begin position="633"/>
        <end position="681"/>
    </location>
</feature>
<evidence type="ECO:0000259" key="6">
    <source>
        <dbReference type="PROSITE" id="PS50093"/>
    </source>
</evidence>
<evidence type="ECO:0000256" key="3">
    <source>
        <dbReference type="ARBA" id="ARBA00022737"/>
    </source>
</evidence>
<feature type="domain" description="PKD" evidence="6">
    <location>
        <begin position="110"/>
        <end position="191"/>
    </location>
</feature>
<organism evidence="7 8">
    <name type="scientific">Filimonas effusa</name>
    <dbReference type="NCBI Taxonomy" id="2508721"/>
    <lineage>
        <taxon>Bacteria</taxon>
        <taxon>Pseudomonadati</taxon>
        <taxon>Bacteroidota</taxon>
        <taxon>Chitinophagia</taxon>
        <taxon>Chitinophagales</taxon>
        <taxon>Chitinophagaceae</taxon>
        <taxon>Filimonas</taxon>
    </lineage>
</organism>
<reference evidence="7 8" key="1">
    <citation type="submission" date="2019-01" db="EMBL/GenBank/DDBJ databases">
        <title>Filimonas sp. strain TTM-71.</title>
        <authorList>
            <person name="Chen W.-M."/>
        </authorList>
    </citation>
    <scope>NUCLEOTIDE SEQUENCE [LARGE SCALE GENOMIC DNA]</scope>
    <source>
        <strain evidence="7 8">TTM-71</strain>
    </source>
</reference>
<evidence type="ECO:0000313" key="8">
    <source>
        <dbReference type="Proteomes" id="UP000290545"/>
    </source>
</evidence>
<dbReference type="PANTHER" id="PTHR46730:SF1">
    <property type="entry name" value="PLAT DOMAIN-CONTAINING PROTEIN"/>
    <property type="match status" value="1"/>
</dbReference>
<accession>A0A4Q1DDB2</accession>
<dbReference type="PANTHER" id="PTHR46730">
    <property type="entry name" value="POLYCYSTIN-1"/>
    <property type="match status" value="1"/>
</dbReference>
<dbReference type="InterPro" id="IPR022409">
    <property type="entry name" value="PKD/Chitinase_dom"/>
</dbReference>
<dbReference type="Proteomes" id="UP000290545">
    <property type="component" value="Unassembled WGS sequence"/>
</dbReference>
<feature type="domain" description="PKD" evidence="6">
    <location>
        <begin position="700"/>
        <end position="764"/>
    </location>
</feature>
<evidence type="ECO:0000256" key="1">
    <source>
        <dbReference type="ARBA" id="ARBA00004141"/>
    </source>
</evidence>
<keyword evidence="5" id="KW-0472">Membrane</keyword>
<feature type="domain" description="PKD" evidence="6">
    <location>
        <begin position="388"/>
        <end position="424"/>
    </location>
</feature>
<dbReference type="InterPro" id="IPR013783">
    <property type="entry name" value="Ig-like_fold"/>
</dbReference>
<sequence>MKLYKNIIQILCTYLCLAVTTKGYAQKPVARFSADALRGCAPLVVQFRDSSSSNTTFWQWNFGNGTISSQQNPGVIYTEPGIYTVVLVAGNTQGTDSAIRTAYIEVYGKPEVAFSANPTSGCLPMQVQFSNLSNPVSGTITSSIWDFGDGQISPLLNPQHAYTTQGNFNVSLTIQNSFGCKQVLQKNAFVQTSAKIKADFTYTYANACQSPSLIRFADKSSGASNFSYQWSFGDGDSARSASPEHTYNTAGTYPVRLIIFSENGCSDTVSQSITIGNIVPSFTLSSSGCTGKPLSFTNTSSPTPRSVTWSFGDGTTASSINATHSYTAPGVYEVKMKADFGACVDSASQSITVGSRPITAFTTAGPDESCAPVATVNFTNSSVGATGYKWFFGDGDSSATAQPAHTYQKQGYFNVTLITYNAGGCSDTLTQPRLIHIGPSRITGIANLPYSGCAPKTIEMSAITDGAQTPTSWLWNFGDGATSTEARPAHAYTTAGTYDVSVIIKTNKGCSDTFTLQQAVILAPRPVAGFSAVPPSVCGSRPFTFSDSSKGNITSWLWNFGDNATSTQQNPKHGYKDTGYYDITLIVSNNFCSDTLEKKNFVHVDAPIARFTPTLDCNSPFVRTFTDRSIAATSWEWNFGDGQTSSVPHPQHTFPAPGTYQVRLVVYNSSCNDTARATIVVADEHPSFSYTPAAPYCRKQNIRFTAADFNAANISSFTWNFGDGSSAGPGNASAVTHAYANAGNYTVSLTAKDINGCTVSTQQNASFAVYGPAAAFTNQAGACLKDNDNLVFTDQTKTDGTHALTQWTWDFGDGTVSNFSNTPFTHTYSKAGNYNVKLVVTDASGCKDSITKAQAITIADPKADFTLPEPIRCVSNDVSFRNNSQGLSLSYRWNFGDGTTATAAQPTHPYRNAGSYNVSLLVRDRFGCTDSILKNNIVTVSNPIASFSLLDTFINCPPLIARPQNTSQYFTEVKWDFDDGTTSVLANAEHAYIQGGVYQLTLIAKGYGNCTDTARKTVTVLGPSGTIQYAPLFSCTPAPVALRAATRNTQSIIWDFTDGTILPTQDSLVTHTYASYGKYTPRLILTDSFNCRVSVTGKDTLVVADVAASMSTQLQSGCDSSKMAFADASQAYNDRIKSYQWSFGDNSSTASTANTTHVYRNNGTYTVSLTVNTEKGCSKTVTQSLPIRVYSSPVVRLQAPDSTCFNNAVRFEASDIKADPAVTEWYWQYGNGQSSRVQNNTYNYPEPGIYPVEVVGRNARGCADTIKHTITVLALPSVDAGLDTSICLNVPLRLRAGGADQYTWQAHPTLSCTSCANPVATPAAGTRYHVTGRTNFGCVNYDSLFVDVKLPPNLKGYRNDSLCTGESVQFNVSGAETYRWEPATGLSNATLPNPVASPSATTTYVLTGADTKNCFSQKVNVTVAVFPIPVFHILGDSVRNLNIGYSDTLRTSSSDDINRWVWTPGNWLSCTNCPEPIISAKRDIVYTARVYNAGGCTSSDQVTVHVLCNGANIFMPNTFSPNNDGMNDQFYPRGRGLISIKSLRIFNRWGQPVFEKLNFNANSAQDGWDGNFGGKPASADVYVYIMEVVCENNTIVSYKGNIALLR</sequence>
<dbReference type="CDD" id="cd00146">
    <property type="entry name" value="PKD"/>
    <property type="match status" value="15"/>
</dbReference>
<keyword evidence="8" id="KW-1185">Reference proteome</keyword>
<protein>
    <submittedName>
        <fullName evidence="7">PKD domain-containing protein</fullName>
    </submittedName>
</protein>
<feature type="domain" description="PKD" evidence="6">
    <location>
        <begin position="277"/>
        <end position="353"/>
    </location>
</feature>
<feature type="domain" description="PKD" evidence="6">
    <location>
        <begin position="974"/>
        <end position="1027"/>
    </location>
</feature>
<keyword evidence="4" id="KW-1133">Transmembrane helix</keyword>
<dbReference type="Gene3D" id="2.60.40.10">
    <property type="entry name" value="Immunoglobulins"/>
    <property type="match status" value="15"/>
</dbReference>
<dbReference type="EMBL" id="SDHZ01000001">
    <property type="protein sequence ID" value="RXK86549.1"/>
    <property type="molecule type" value="Genomic_DNA"/>
</dbReference>
<comment type="caution">
    <text evidence="7">The sequence shown here is derived from an EMBL/GenBank/DDBJ whole genome shotgun (WGS) entry which is preliminary data.</text>
</comment>
<feature type="domain" description="PKD" evidence="6">
    <location>
        <begin position="1192"/>
        <end position="1272"/>
    </location>
</feature>
<proteinExistence type="predicted"/>
<evidence type="ECO:0000256" key="2">
    <source>
        <dbReference type="ARBA" id="ARBA00022692"/>
    </source>
</evidence>
<feature type="domain" description="PKD" evidence="6">
    <location>
        <begin position="441"/>
        <end position="509"/>
    </location>
</feature>
<dbReference type="GO" id="GO:0005261">
    <property type="term" value="F:monoatomic cation channel activity"/>
    <property type="evidence" value="ECO:0007669"/>
    <property type="project" value="TreeGrafter"/>
</dbReference>
<gene>
    <name evidence="7" type="ORF">ESB13_07010</name>
</gene>
<feature type="domain" description="PKD" evidence="6">
    <location>
        <begin position="28"/>
        <end position="106"/>
    </location>
</feature>
<feature type="domain" description="PKD" evidence="6">
    <location>
        <begin position="526"/>
        <end position="590"/>
    </location>
</feature>
<dbReference type="InterPro" id="IPR035986">
    <property type="entry name" value="PKD_dom_sf"/>
</dbReference>
<dbReference type="RefSeq" id="WP_129002298.1">
    <property type="nucleotide sequence ID" value="NZ_SDHZ01000001.1"/>
</dbReference>
<feature type="domain" description="PKD" evidence="6">
    <location>
        <begin position="874"/>
        <end position="940"/>
    </location>
</feature>
<dbReference type="SMART" id="SM00089">
    <property type="entry name" value="PKD"/>
    <property type="match status" value="15"/>
</dbReference>
<dbReference type="PROSITE" id="PS50093">
    <property type="entry name" value="PKD"/>
    <property type="match status" value="15"/>
</dbReference>
<evidence type="ECO:0000256" key="5">
    <source>
        <dbReference type="ARBA" id="ARBA00023136"/>
    </source>
</evidence>
<feature type="domain" description="PKD" evidence="6">
    <location>
        <begin position="1054"/>
        <end position="1096"/>
    </location>
</feature>
<dbReference type="FunFam" id="2.60.40.10:FF:000270">
    <property type="entry name" value="Cell surface protein"/>
    <property type="match status" value="1"/>
</dbReference>
<feature type="domain" description="PKD" evidence="6">
    <location>
        <begin position="807"/>
        <end position="845"/>
    </location>
</feature>
<feature type="domain" description="PKD" evidence="6">
    <location>
        <begin position="214"/>
        <end position="275"/>
    </location>
</feature>
<dbReference type="OrthoDB" id="7794186at2"/>
<dbReference type="InterPro" id="IPR000601">
    <property type="entry name" value="PKD_dom"/>
</dbReference>
<keyword evidence="3" id="KW-0677">Repeat</keyword>
<dbReference type="GO" id="GO:0005886">
    <property type="term" value="C:plasma membrane"/>
    <property type="evidence" value="ECO:0007669"/>
    <property type="project" value="TreeGrafter"/>
</dbReference>
<evidence type="ECO:0000256" key="4">
    <source>
        <dbReference type="ARBA" id="ARBA00022989"/>
    </source>
</evidence>
<name>A0A4Q1DDB2_9BACT</name>
<dbReference type="Pfam" id="PF18911">
    <property type="entry name" value="PKD_4"/>
    <property type="match status" value="15"/>
</dbReference>
<feature type="domain" description="PKD" evidence="6">
    <location>
        <begin position="1138"/>
        <end position="1194"/>
    </location>
</feature>